<feature type="domain" description="Aminotransferase class I/classII large" evidence="2">
    <location>
        <begin position="197"/>
        <end position="356"/>
    </location>
</feature>
<dbReference type="GO" id="GO:0030170">
    <property type="term" value="F:pyridoxal phosphate binding"/>
    <property type="evidence" value="ECO:0007669"/>
    <property type="project" value="InterPro"/>
</dbReference>
<proteinExistence type="predicted"/>
<dbReference type="SUPFAM" id="SSF53383">
    <property type="entry name" value="PLP-dependent transferases"/>
    <property type="match status" value="1"/>
</dbReference>
<sequence length="557" mass="62844">MAQSSTPQAKGLHHLSPFELKDELIRWAKDYTHNKAATNKFLNAGRGNPNWIATTPRESFFLLGQFALDESKRVWDEPDLGGMPHEEGIADRLRDFLTHVKKSPGANLLRRSLDYGVKQLGFDPDAFVHELVDSVVGDNYPVPDRMLVHAEQVVHKYLEQEMFGGKPPPGKFDLFAVEGGTAAMCYVFGSLMENHILRHGDTIALGTPIFTPYVEMPRLNDFELKTIEVRQSKMGDGGRHVWQYTDEELKKLEDPKVKAFFIVNPSNPASFAMSKEAYDKIVNLVRTKRRDLLILTDDVYGTFTENFRSMATDLPENTILVYSFSKYFGCTGWRLGVVAMHENNVVDRMLTKLTDKEKKQLDERYRPLTPSASTMKFIDRMVADSRDVALNHTAGLSLPQQTQMTLFSLFALLDDGNEYKQRCQKIVHDRWQRLIKGLAIDLPDDPLRVAYYADLDLEVWGKNIIGEDFAKYVAEHHDPLDIVIGLARRFGTVLLNGSGFDGPPWSARVSLANLNADEYETIGKNLREIAMAAVEEWRLSKKQGGNGNGNGGKKKGG</sequence>
<dbReference type="GO" id="GO:0006520">
    <property type="term" value="P:amino acid metabolic process"/>
    <property type="evidence" value="ECO:0007669"/>
    <property type="project" value="TreeGrafter"/>
</dbReference>
<dbReference type="InterPro" id="IPR022518">
    <property type="entry name" value="Aspartate_4-decarboxylase"/>
</dbReference>
<dbReference type="OrthoDB" id="9804407at2"/>
<dbReference type="NCBIfam" id="NF006755">
    <property type="entry name" value="PRK09275.1"/>
    <property type="match status" value="1"/>
</dbReference>
<dbReference type="KEGG" id="llu:AKJ09_07676"/>
<accession>A0A0K1Q5J9</accession>
<dbReference type="InterPro" id="IPR050478">
    <property type="entry name" value="Ethylene_sulfur-biosynth"/>
</dbReference>
<dbReference type="GO" id="GO:0008483">
    <property type="term" value="F:transaminase activity"/>
    <property type="evidence" value="ECO:0007669"/>
    <property type="project" value="TreeGrafter"/>
</dbReference>
<dbReference type="Gene3D" id="1.10.20.110">
    <property type="match status" value="1"/>
</dbReference>
<dbReference type="PANTHER" id="PTHR43795:SF2">
    <property type="entry name" value="BIFUNCTIONAL ASPARTATE AMINOTRANSFERASE AND GLUTAMATE_ASPARTATE-PREPHENATE AMINOTRANSFERASE"/>
    <property type="match status" value="1"/>
</dbReference>
<dbReference type="PATRIC" id="fig|1391654.3.peg.7785"/>
<dbReference type="InterPro" id="IPR015424">
    <property type="entry name" value="PyrdxlP-dep_Trfase"/>
</dbReference>
<dbReference type="NCBIfam" id="TIGR03801">
    <property type="entry name" value="asp_4_decarbox"/>
    <property type="match status" value="1"/>
</dbReference>
<evidence type="ECO:0000256" key="1">
    <source>
        <dbReference type="ARBA" id="ARBA00022898"/>
    </source>
</evidence>
<dbReference type="InterPro" id="IPR015422">
    <property type="entry name" value="PyrdxlP-dep_Trfase_small"/>
</dbReference>
<evidence type="ECO:0000313" key="4">
    <source>
        <dbReference type="Proteomes" id="UP000064967"/>
    </source>
</evidence>
<keyword evidence="4" id="KW-1185">Reference proteome</keyword>
<dbReference type="PANTHER" id="PTHR43795">
    <property type="entry name" value="BIFUNCTIONAL ASPARTATE AMINOTRANSFERASE AND GLUTAMATE/ASPARTATE-PREPHENATE AMINOTRANSFERASE-RELATED"/>
    <property type="match status" value="1"/>
</dbReference>
<dbReference type="InterPro" id="IPR015421">
    <property type="entry name" value="PyrdxlP-dep_Trfase_major"/>
</dbReference>
<dbReference type="Gene3D" id="3.90.1150.10">
    <property type="entry name" value="Aspartate Aminotransferase, domain 1"/>
    <property type="match status" value="1"/>
</dbReference>
<dbReference type="Gene3D" id="3.40.640.10">
    <property type="entry name" value="Type I PLP-dependent aspartate aminotransferase-like (Major domain)"/>
    <property type="match status" value="1"/>
</dbReference>
<dbReference type="RefSeq" id="WP_146652190.1">
    <property type="nucleotide sequence ID" value="NZ_CP012333.1"/>
</dbReference>
<reference evidence="3 4" key="1">
    <citation type="submission" date="2015-08" db="EMBL/GenBank/DDBJ databases">
        <authorList>
            <person name="Babu N.S."/>
            <person name="Beckwith C.J."/>
            <person name="Beseler K.G."/>
            <person name="Brison A."/>
            <person name="Carone J.V."/>
            <person name="Caskin T.P."/>
            <person name="Diamond M."/>
            <person name="Durham M.E."/>
            <person name="Foxe J.M."/>
            <person name="Go M."/>
            <person name="Henderson B.A."/>
            <person name="Jones I.B."/>
            <person name="McGettigan J.A."/>
            <person name="Micheletti S.J."/>
            <person name="Nasrallah M.E."/>
            <person name="Ortiz D."/>
            <person name="Piller C.R."/>
            <person name="Privatt S.R."/>
            <person name="Schneider S.L."/>
            <person name="Sharp S."/>
            <person name="Smith T.C."/>
            <person name="Stanton J.D."/>
            <person name="Ullery H.E."/>
            <person name="Wilson R.J."/>
            <person name="Serrano M.G."/>
            <person name="Buck G."/>
            <person name="Lee V."/>
            <person name="Wang Y."/>
            <person name="Carvalho R."/>
            <person name="Voegtly L."/>
            <person name="Shi R."/>
            <person name="Duckworth R."/>
            <person name="Johnson A."/>
            <person name="Loviza R."/>
            <person name="Walstead R."/>
            <person name="Shah Z."/>
            <person name="Kiflezghi M."/>
            <person name="Wade K."/>
            <person name="Ball S.L."/>
            <person name="Bradley K.W."/>
            <person name="Asai D.J."/>
            <person name="Bowman C.A."/>
            <person name="Russell D.A."/>
            <person name="Pope W.H."/>
            <person name="Jacobs-Sera D."/>
            <person name="Hendrix R.W."/>
            <person name="Hatfull G.F."/>
        </authorList>
    </citation>
    <scope>NUCLEOTIDE SEQUENCE [LARGE SCALE GENOMIC DNA]</scope>
    <source>
        <strain evidence="3 4">DSM 27648</strain>
    </source>
</reference>
<dbReference type="Pfam" id="PF00155">
    <property type="entry name" value="Aminotran_1_2"/>
    <property type="match status" value="1"/>
</dbReference>
<dbReference type="InterPro" id="IPR004839">
    <property type="entry name" value="Aminotransferase_I/II_large"/>
</dbReference>
<dbReference type="AlphaFoldDB" id="A0A0K1Q5J9"/>
<dbReference type="CDD" id="cd00609">
    <property type="entry name" value="AAT_like"/>
    <property type="match status" value="1"/>
</dbReference>
<keyword evidence="1" id="KW-0663">Pyridoxal phosphate</keyword>
<dbReference type="Proteomes" id="UP000064967">
    <property type="component" value="Chromosome"/>
</dbReference>
<organism evidence="3 4">
    <name type="scientific">Labilithrix luteola</name>
    <dbReference type="NCBI Taxonomy" id="1391654"/>
    <lineage>
        <taxon>Bacteria</taxon>
        <taxon>Pseudomonadati</taxon>
        <taxon>Myxococcota</taxon>
        <taxon>Polyangia</taxon>
        <taxon>Polyangiales</taxon>
        <taxon>Labilitrichaceae</taxon>
        <taxon>Labilithrix</taxon>
    </lineage>
</organism>
<evidence type="ECO:0000313" key="3">
    <source>
        <dbReference type="EMBL" id="AKV01013.1"/>
    </source>
</evidence>
<name>A0A0K1Q5J9_9BACT</name>
<gene>
    <name evidence="3" type="ORF">AKJ09_07676</name>
</gene>
<dbReference type="STRING" id="1391654.AKJ09_07676"/>
<evidence type="ECO:0000259" key="2">
    <source>
        <dbReference type="Pfam" id="PF00155"/>
    </source>
</evidence>
<protein>
    <submittedName>
        <fullName evidence="3">L-aspartate beta-decarboxylase</fullName>
    </submittedName>
</protein>
<dbReference type="EMBL" id="CP012333">
    <property type="protein sequence ID" value="AKV01013.1"/>
    <property type="molecule type" value="Genomic_DNA"/>
</dbReference>